<protein>
    <submittedName>
        <fullName evidence="1">Uncharacterized protein</fullName>
    </submittedName>
</protein>
<evidence type="ECO:0000313" key="1">
    <source>
        <dbReference type="EMBL" id="KIH53305.1"/>
    </source>
</evidence>
<keyword evidence="2" id="KW-1185">Reference proteome</keyword>
<reference evidence="1 2" key="1">
    <citation type="submission" date="2013-12" db="EMBL/GenBank/DDBJ databases">
        <title>Draft genome of the parsitic nematode Ancylostoma duodenale.</title>
        <authorList>
            <person name="Mitreva M."/>
        </authorList>
    </citation>
    <scope>NUCLEOTIDE SEQUENCE [LARGE SCALE GENOMIC DNA]</scope>
    <source>
        <strain evidence="1 2">Zhejiang</strain>
    </source>
</reference>
<sequence length="100" mass="11103">MCTSRDVPQLPVSIRQTALRTTSAWSILDSQQLPLNQLHNVGFRHPQRSDAWARMGGERTFPAVSADSLDAEWSSQQEVWPGNKNDCDGLRGISHGFLAV</sequence>
<name>A0A0C2FXK9_9BILA</name>
<gene>
    <name evidence="1" type="ORF">ANCDUO_16570</name>
</gene>
<evidence type="ECO:0000313" key="2">
    <source>
        <dbReference type="Proteomes" id="UP000054047"/>
    </source>
</evidence>
<accession>A0A0C2FXK9</accession>
<dbReference type="EMBL" id="KN741553">
    <property type="protein sequence ID" value="KIH53305.1"/>
    <property type="molecule type" value="Genomic_DNA"/>
</dbReference>
<proteinExistence type="predicted"/>
<organism evidence="1 2">
    <name type="scientific">Ancylostoma duodenale</name>
    <dbReference type="NCBI Taxonomy" id="51022"/>
    <lineage>
        <taxon>Eukaryota</taxon>
        <taxon>Metazoa</taxon>
        <taxon>Ecdysozoa</taxon>
        <taxon>Nematoda</taxon>
        <taxon>Chromadorea</taxon>
        <taxon>Rhabditida</taxon>
        <taxon>Rhabditina</taxon>
        <taxon>Rhabditomorpha</taxon>
        <taxon>Strongyloidea</taxon>
        <taxon>Ancylostomatidae</taxon>
        <taxon>Ancylostomatinae</taxon>
        <taxon>Ancylostoma</taxon>
    </lineage>
</organism>
<dbReference type="Proteomes" id="UP000054047">
    <property type="component" value="Unassembled WGS sequence"/>
</dbReference>
<dbReference type="AlphaFoldDB" id="A0A0C2FXK9"/>